<evidence type="ECO:0000259" key="2">
    <source>
        <dbReference type="SMART" id="SM00943"/>
    </source>
</evidence>
<reference evidence="3 4" key="1">
    <citation type="submission" date="2019-07" db="EMBL/GenBank/DDBJ databases">
        <title>Full genome sequence of Humibacter sp. WJ7-1.</title>
        <authorList>
            <person name="Im W.-T."/>
        </authorList>
    </citation>
    <scope>NUCLEOTIDE SEQUENCE [LARGE SCALE GENOMIC DNA]</scope>
    <source>
        <strain evidence="3 4">WJ7-1</strain>
    </source>
</reference>
<feature type="domain" description="Primase C-terminal 1" evidence="1">
    <location>
        <begin position="215"/>
        <end position="278"/>
    </location>
</feature>
<evidence type="ECO:0000313" key="3">
    <source>
        <dbReference type="EMBL" id="QDZ14193.1"/>
    </source>
</evidence>
<dbReference type="Pfam" id="PF09250">
    <property type="entry name" value="Prim-Pol"/>
    <property type="match status" value="1"/>
</dbReference>
<feature type="domain" description="DNA primase/polymerase bifunctional N-terminal" evidence="2">
    <location>
        <begin position="24"/>
        <end position="191"/>
    </location>
</feature>
<dbReference type="RefSeq" id="WP_146318859.1">
    <property type="nucleotide sequence ID" value="NZ_CP042305.1"/>
</dbReference>
<dbReference type="InterPro" id="IPR014820">
    <property type="entry name" value="PriCT_1"/>
</dbReference>
<dbReference type="SMART" id="SM00942">
    <property type="entry name" value="PriCT_1"/>
    <property type="match status" value="1"/>
</dbReference>
<protein>
    <submittedName>
        <fullName evidence="3">DNA primase</fullName>
    </submittedName>
</protein>
<evidence type="ECO:0000259" key="1">
    <source>
        <dbReference type="SMART" id="SM00942"/>
    </source>
</evidence>
<evidence type="ECO:0000313" key="4">
    <source>
        <dbReference type="Proteomes" id="UP000320216"/>
    </source>
</evidence>
<keyword evidence="4" id="KW-1185">Reference proteome</keyword>
<dbReference type="OrthoDB" id="3218228at2"/>
<organism evidence="3 4">
    <name type="scientific">Humibacter ginsenosidimutans</name>
    <dbReference type="NCBI Taxonomy" id="2599293"/>
    <lineage>
        <taxon>Bacteria</taxon>
        <taxon>Bacillati</taxon>
        <taxon>Actinomycetota</taxon>
        <taxon>Actinomycetes</taxon>
        <taxon>Micrococcales</taxon>
        <taxon>Microbacteriaceae</taxon>
        <taxon>Humibacter</taxon>
    </lineage>
</organism>
<dbReference type="KEGG" id="huw:FPZ11_04880"/>
<dbReference type="Proteomes" id="UP000320216">
    <property type="component" value="Chromosome"/>
</dbReference>
<dbReference type="Pfam" id="PF08708">
    <property type="entry name" value="PriCT_1"/>
    <property type="match status" value="1"/>
</dbReference>
<name>A0A5B8M1I5_9MICO</name>
<proteinExistence type="predicted"/>
<dbReference type="SUPFAM" id="SSF56747">
    <property type="entry name" value="Prim-pol domain"/>
    <property type="match status" value="1"/>
</dbReference>
<dbReference type="EMBL" id="CP042305">
    <property type="protein sequence ID" value="QDZ14193.1"/>
    <property type="molecule type" value="Genomic_DNA"/>
</dbReference>
<dbReference type="CDD" id="cd04859">
    <property type="entry name" value="Prim_Pol"/>
    <property type="match status" value="1"/>
</dbReference>
<dbReference type="InterPro" id="IPR015330">
    <property type="entry name" value="DNA_primase/pol_bifunc_N"/>
</dbReference>
<gene>
    <name evidence="3" type="ORF">FPZ11_04880</name>
</gene>
<sequence length="313" mass="33455">MTSRDAVLSVLEHMDEQEPLSAAARALAEAGVPVFPCVPGAKRPLTEHGFHEATTDAAVVVAWWRQHPAANIGMPTGHPSAIVVADVDVHGPVSGYAAFERAIHAGLADGWQLTVTTPSGGMHAYYPAPYSMSQSCWQAARVAIDFRGDGGYVLLPPSRTIIDGETVPYRVVTRGSVPGRVLDADRLRDFLDPRPVRVPTTDAGSQRPTDTGRLAAWVAGRQEGERNRGLFWAACRLAENGVPATDALDALTVAAGQVGLGEREISTTVRSAYRTVGVASRQHRNRRASKGAEGEWFRSGEACRSDASWPGLS</sequence>
<dbReference type="AlphaFoldDB" id="A0A5B8M1I5"/>
<accession>A0A5B8M1I5</accession>
<dbReference type="SMART" id="SM00943">
    <property type="entry name" value="Prim-Pol"/>
    <property type="match status" value="1"/>
</dbReference>